<evidence type="ECO:0000313" key="2">
    <source>
        <dbReference type="EMBL" id="MDS0258441.1"/>
    </source>
</evidence>
<accession>A0ABU2F9Q1</accession>
<dbReference type="Pfam" id="PF01370">
    <property type="entry name" value="Epimerase"/>
    <property type="match status" value="1"/>
</dbReference>
<evidence type="ECO:0000313" key="3">
    <source>
        <dbReference type="Proteomes" id="UP001259659"/>
    </source>
</evidence>
<dbReference type="InterPro" id="IPR050177">
    <property type="entry name" value="Lipid_A_modif_metabolic_enz"/>
</dbReference>
<dbReference type="InterPro" id="IPR036291">
    <property type="entry name" value="NAD(P)-bd_dom_sf"/>
</dbReference>
<dbReference type="PANTHER" id="PTHR43245:SF13">
    <property type="entry name" value="UDP-D-APIOSE_UDP-D-XYLOSE SYNTHASE 2"/>
    <property type="match status" value="1"/>
</dbReference>
<comment type="caution">
    <text evidence="2">The sequence shown here is derived from an EMBL/GenBank/DDBJ whole genome shotgun (WGS) entry which is preliminary data.</text>
</comment>
<dbReference type="Proteomes" id="UP001259659">
    <property type="component" value="Unassembled WGS sequence"/>
</dbReference>
<protein>
    <submittedName>
        <fullName evidence="2">NAD-dependent epimerase/dehydratase family protein</fullName>
    </submittedName>
</protein>
<organism evidence="2 3">
    <name type="scientific">Haloarcula saliterrae</name>
    <dbReference type="NCBI Taxonomy" id="2950534"/>
    <lineage>
        <taxon>Archaea</taxon>
        <taxon>Methanobacteriati</taxon>
        <taxon>Methanobacteriota</taxon>
        <taxon>Stenosarchaea group</taxon>
        <taxon>Halobacteria</taxon>
        <taxon>Halobacteriales</taxon>
        <taxon>Haloarculaceae</taxon>
        <taxon>Haloarcula</taxon>
    </lineage>
</organism>
<reference evidence="2 3" key="1">
    <citation type="submission" date="2022-06" db="EMBL/GenBank/DDBJ databases">
        <title>Haloarcula sp. a new haloarchaeum isolate from saline soil.</title>
        <authorList>
            <person name="Strakova D."/>
            <person name="Galisteo C."/>
            <person name="Sanchez-Porro C."/>
            <person name="Ventosa A."/>
        </authorList>
    </citation>
    <scope>NUCLEOTIDE SEQUENCE [LARGE SCALE GENOMIC DNA]</scope>
    <source>
        <strain evidence="2 3">S1CR25-12</strain>
    </source>
</reference>
<dbReference type="RefSeq" id="WP_310918007.1">
    <property type="nucleotide sequence ID" value="NZ_JAMQON010000001.1"/>
</dbReference>
<name>A0ABU2F9Q1_9EURY</name>
<proteinExistence type="predicted"/>
<dbReference type="InterPro" id="IPR001509">
    <property type="entry name" value="Epimerase_deHydtase"/>
</dbReference>
<gene>
    <name evidence="2" type="ORF">NDI56_03335</name>
</gene>
<feature type="domain" description="NAD-dependent epimerase/dehydratase" evidence="1">
    <location>
        <begin position="6"/>
        <end position="235"/>
    </location>
</feature>
<dbReference type="Gene3D" id="3.90.25.10">
    <property type="entry name" value="UDP-galactose 4-epimerase, domain 1"/>
    <property type="match status" value="1"/>
</dbReference>
<evidence type="ECO:0000259" key="1">
    <source>
        <dbReference type="Pfam" id="PF01370"/>
    </source>
</evidence>
<dbReference type="Gene3D" id="3.40.50.720">
    <property type="entry name" value="NAD(P)-binding Rossmann-like Domain"/>
    <property type="match status" value="1"/>
</dbReference>
<dbReference type="PANTHER" id="PTHR43245">
    <property type="entry name" value="BIFUNCTIONAL POLYMYXIN RESISTANCE PROTEIN ARNA"/>
    <property type="match status" value="1"/>
</dbReference>
<dbReference type="SUPFAM" id="SSF51735">
    <property type="entry name" value="NAD(P)-binding Rossmann-fold domains"/>
    <property type="match status" value="1"/>
</dbReference>
<keyword evidence="3" id="KW-1185">Reference proteome</keyword>
<sequence length="306" mass="33824">MNGQRVLVTGGGGFIGSNLANSLAADNDVVALDDGYLGTADNVSDDVEYVRASVLEDDLPTDVDVVFHLAALSSYAMHEENPTKGARVNVEGFVNVVEQARDDGCDTVVYASTSSIYGDRTEPSPEEMPVTVNTGYEASKLARERYAEYFHNHYDLSMAGMRFFSVYQGMEDGAEEHKGEYANLIAQFADDVANGRRPVIWGDGTQTRDFTHVDDIVRGLELAADHELTGIYNLGTGEQYSFNTLVRRLNDALGTDVEPVFEENPIPEDVYVHDTMADATKMREATGWEPRISFEEGVRRVCEQYE</sequence>
<dbReference type="EMBL" id="JAMQON010000001">
    <property type="protein sequence ID" value="MDS0258441.1"/>
    <property type="molecule type" value="Genomic_DNA"/>
</dbReference>